<dbReference type="Pfam" id="PF01381">
    <property type="entry name" value="HTH_3"/>
    <property type="match status" value="1"/>
</dbReference>
<dbReference type="PROSITE" id="PS50943">
    <property type="entry name" value="HTH_CROC1"/>
    <property type="match status" value="1"/>
</dbReference>
<dbReference type="PATRIC" id="fig|1423725.3.peg.1707"/>
<name>A0A0R2DB82_9LACO</name>
<dbReference type="PANTHER" id="PTHR46558:SF13">
    <property type="entry name" value="HTH-TYPE TRANSCRIPTIONAL REGULATOR IMMR"/>
    <property type="match status" value="1"/>
</dbReference>
<organism evidence="4 5">
    <name type="scientific">Liquorilactobacillus aquaticus DSM 21051</name>
    <dbReference type="NCBI Taxonomy" id="1423725"/>
    <lineage>
        <taxon>Bacteria</taxon>
        <taxon>Bacillati</taxon>
        <taxon>Bacillota</taxon>
        <taxon>Bacilli</taxon>
        <taxon>Lactobacillales</taxon>
        <taxon>Lactobacillaceae</taxon>
        <taxon>Liquorilactobacillus</taxon>
    </lineage>
</organism>
<dbReference type="SMART" id="SM00530">
    <property type="entry name" value="HTH_XRE"/>
    <property type="match status" value="1"/>
</dbReference>
<dbReference type="AlphaFoldDB" id="A0A0R2DB82"/>
<dbReference type="InterPro" id="IPR001387">
    <property type="entry name" value="Cro/C1-type_HTH"/>
</dbReference>
<dbReference type="Proteomes" id="UP000051015">
    <property type="component" value="Unassembled WGS sequence"/>
</dbReference>
<dbReference type="Gene3D" id="1.10.260.40">
    <property type="entry name" value="lambda repressor-like DNA-binding domains"/>
    <property type="match status" value="1"/>
</dbReference>
<feature type="domain" description="HTH cro/C1-type" evidence="3">
    <location>
        <begin position="7"/>
        <end position="61"/>
    </location>
</feature>
<dbReference type="EMBL" id="AYZD01000001">
    <property type="protein sequence ID" value="KRM97612.1"/>
    <property type="molecule type" value="Genomic_DNA"/>
</dbReference>
<dbReference type="GO" id="GO:0003677">
    <property type="term" value="F:DNA binding"/>
    <property type="evidence" value="ECO:0007669"/>
    <property type="project" value="UniProtKB-KW"/>
</dbReference>
<dbReference type="CDD" id="cd00093">
    <property type="entry name" value="HTH_XRE"/>
    <property type="match status" value="1"/>
</dbReference>
<dbReference type="OrthoDB" id="9805856at2"/>
<keyword evidence="2" id="KW-1133">Transmembrane helix</keyword>
<keyword evidence="2" id="KW-0472">Membrane</keyword>
<evidence type="ECO:0000256" key="1">
    <source>
        <dbReference type="ARBA" id="ARBA00023125"/>
    </source>
</evidence>
<reference evidence="4 5" key="1">
    <citation type="journal article" date="2015" name="Genome Announc.">
        <title>Expanding the biotechnology potential of lactobacilli through comparative genomics of 213 strains and associated genera.</title>
        <authorList>
            <person name="Sun Z."/>
            <person name="Harris H.M."/>
            <person name="McCann A."/>
            <person name="Guo C."/>
            <person name="Argimon S."/>
            <person name="Zhang W."/>
            <person name="Yang X."/>
            <person name="Jeffery I.B."/>
            <person name="Cooney J.C."/>
            <person name="Kagawa T.F."/>
            <person name="Liu W."/>
            <person name="Song Y."/>
            <person name="Salvetti E."/>
            <person name="Wrobel A."/>
            <person name="Rasinkangas P."/>
            <person name="Parkhill J."/>
            <person name="Rea M.C."/>
            <person name="O'Sullivan O."/>
            <person name="Ritari J."/>
            <person name="Douillard F.P."/>
            <person name="Paul Ross R."/>
            <person name="Yang R."/>
            <person name="Briner A.E."/>
            <person name="Felis G.E."/>
            <person name="de Vos W.M."/>
            <person name="Barrangou R."/>
            <person name="Klaenhammer T.R."/>
            <person name="Caufield P.W."/>
            <person name="Cui Y."/>
            <person name="Zhang H."/>
            <person name="O'Toole P.W."/>
        </authorList>
    </citation>
    <scope>NUCLEOTIDE SEQUENCE [LARGE SCALE GENOMIC DNA]</scope>
    <source>
        <strain evidence="4 5">DSM 21051</strain>
    </source>
</reference>
<evidence type="ECO:0000259" key="3">
    <source>
        <dbReference type="PROSITE" id="PS50943"/>
    </source>
</evidence>
<evidence type="ECO:0000313" key="5">
    <source>
        <dbReference type="Proteomes" id="UP000051015"/>
    </source>
</evidence>
<feature type="transmembrane region" description="Helical" evidence="2">
    <location>
        <begin position="85"/>
        <end position="104"/>
    </location>
</feature>
<gene>
    <name evidence="4" type="ORF">FC19_GL001663</name>
</gene>
<dbReference type="STRING" id="1423725.FC19_GL001663"/>
<dbReference type="InterPro" id="IPR010982">
    <property type="entry name" value="Lambda_DNA-bd_dom_sf"/>
</dbReference>
<evidence type="ECO:0000256" key="2">
    <source>
        <dbReference type="SAM" id="Phobius"/>
    </source>
</evidence>
<keyword evidence="1" id="KW-0238">DNA-binding</keyword>
<accession>A0A0R2DB82</accession>
<dbReference type="PANTHER" id="PTHR46558">
    <property type="entry name" value="TRACRIPTIONAL REGULATORY PROTEIN-RELATED-RELATED"/>
    <property type="match status" value="1"/>
</dbReference>
<protein>
    <recommendedName>
        <fullName evidence="3">HTH cro/C1-type domain-containing protein</fullName>
    </recommendedName>
</protein>
<keyword evidence="2" id="KW-0812">Transmembrane</keyword>
<comment type="caution">
    <text evidence="4">The sequence shown here is derived from an EMBL/GenBank/DDBJ whole genome shotgun (WGS) entry which is preliminary data.</text>
</comment>
<proteinExistence type="predicted"/>
<keyword evidence="5" id="KW-1185">Reference proteome</keyword>
<feature type="transmembrane region" description="Helical" evidence="2">
    <location>
        <begin position="174"/>
        <end position="199"/>
    </location>
</feature>
<dbReference type="RefSeq" id="WP_083488257.1">
    <property type="nucleotide sequence ID" value="NZ_AYZD01000001.1"/>
</dbReference>
<evidence type="ECO:0000313" key="4">
    <source>
        <dbReference type="EMBL" id="KRM97612.1"/>
    </source>
</evidence>
<feature type="transmembrane region" description="Helical" evidence="2">
    <location>
        <begin position="110"/>
        <end position="128"/>
    </location>
</feature>
<sequence>MNLSEKLKNCRISKKLTQAEVAKLLHVSRKTISGWENSHSYPDISSLTQLSRIYDISLDDLLQDNHVITDCDTKKKHLNYRVIKISYNLNVILCILSFLEFFNFQSPHVPIIYFLLLGNLLIYIYYFSRVFSWNILKGRVIVFLFLFIFLFALYTFLNILLIGTSNFLIHADPYFIFGFSFGRLLLILGVTLSSEVILLSNYRK</sequence>
<dbReference type="SUPFAM" id="SSF47413">
    <property type="entry name" value="lambda repressor-like DNA-binding domains"/>
    <property type="match status" value="1"/>
</dbReference>
<feature type="transmembrane region" description="Helical" evidence="2">
    <location>
        <begin position="140"/>
        <end position="162"/>
    </location>
</feature>